<gene>
    <name evidence="8" type="ORF">JK358_36005</name>
</gene>
<dbReference type="InterPro" id="IPR002227">
    <property type="entry name" value="Tyrosinase_Cu-bd"/>
</dbReference>
<proteinExistence type="inferred from homology"/>
<dbReference type="Gene3D" id="3.10.350.10">
    <property type="entry name" value="LysM domain"/>
    <property type="match status" value="4"/>
</dbReference>
<sequence>MARYIIGSGDTLSAIASRLGTGLAALVAANPQMSNPNIVHRGQIVVIPGKTAGAGAGYVVQAGDTVSAIASRFGVGTAALVAVNPQLTDPNLIFAGQIVSIPGPNGRFGSRYVVQSGDTLNAIASRFGLGTAALAAANPQISNPNVIHRGQILVIPGKAAVPGPEYVVQSGDTLGAIAARFGVRAAELNEANPQIGNPNRIFPGQIIAFVFTRVRRNIWTLHDTAPWHPVIHAYARGVAIMRDRAAADQFDPTGWIYQAAIHGTTVNPDNFRNRCQHQSWFFLSWHRMYLRWFERIIRAALQEAADVDDVTKLTWALPYWDYSSDDIARRRLPQAFLDPTLRDGVTPNPLRVNGRTLNNGAALPASAVATAAALAPVPFAGIGGFAGGRTGFSHSGEDPGSAMGPLEGTPHGAVHVQVGGLMGAFNTAALDPIFWLHHANIDRLWEVWRTLPGRADTTEPAWLTGVTFHFHDENATPLTEQSRHVLETPAQLRYRYEDISTPEALEAAVAPASEPEHPPELIGATDTALALVGDTATVGLGISAPEGPLAEAALPVTHAYLQLEHVTSDAPAGVTYGVYLDAPDGDPATDDAHYVGVASFFGIEETRNPDTPHAGMRLGFDITDLYHRLVAEGRWTDRITVTFVAQRVDPPDEAFDLPDDEEPATQDPGNVRVGRVSVFLQ</sequence>
<evidence type="ECO:0000259" key="7">
    <source>
        <dbReference type="PROSITE" id="PS51782"/>
    </source>
</evidence>
<evidence type="ECO:0000256" key="5">
    <source>
        <dbReference type="ARBA" id="ARBA00023008"/>
    </source>
</evidence>
<evidence type="ECO:0000313" key="8">
    <source>
        <dbReference type="EMBL" id="MBL1079821.1"/>
    </source>
</evidence>
<dbReference type="Pfam" id="PF00264">
    <property type="entry name" value="Tyrosinase"/>
    <property type="match status" value="2"/>
</dbReference>
<protein>
    <submittedName>
        <fullName evidence="8">LysM peptidoglycan-binding domain-containing protein</fullName>
    </submittedName>
</protein>
<dbReference type="InterPro" id="IPR022739">
    <property type="entry name" value="Polyphenol_oxidase_cen"/>
</dbReference>
<keyword evidence="4" id="KW-0560">Oxidoreductase</keyword>
<feature type="compositionally biased region" description="Acidic residues" evidence="6">
    <location>
        <begin position="651"/>
        <end position="664"/>
    </location>
</feature>
<dbReference type="PROSITE" id="PS00498">
    <property type="entry name" value="TYROSINASE_2"/>
    <property type="match status" value="1"/>
</dbReference>
<dbReference type="SUPFAM" id="SSF48056">
    <property type="entry name" value="Di-copper centre-containing domain"/>
    <property type="match status" value="1"/>
</dbReference>
<organism evidence="8 9">
    <name type="scientific">Nocardia acididurans</name>
    <dbReference type="NCBI Taxonomy" id="2802282"/>
    <lineage>
        <taxon>Bacteria</taxon>
        <taxon>Bacillati</taxon>
        <taxon>Actinomycetota</taxon>
        <taxon>Actinomycetes</taxon>
        <taxon>Mycobacteriales</taxon>
        <taxon>Nocardiaceae</taxon>
        <taxon>Nocardia</taxon>
    </lineage>
</organism>
<dbReference type="PRINTS" id="PR00092">
    <property type="entry name" value="TYROSINASE"/>
</dbReference>
<dbReference type="InterPro" id="IPR057190">
    <property type="entry name" value="DUF7868"/>
</dbReference>
<dbReference type="CDD" id="cd00118">
    <property type="entry name" value="LysM"/>
    <property type="match status" value="4"/>
</dbReference>
<feature type="domain" description="LysM" evidence="7">
    <location>
        <begin position="164"/>
        <end position="209"/>
    </location>
</feature>
<dbReference type="EMBL" id="JAERRJ010000020">
    <property type="protein sequence ID" value="MBL1079821.1"/>
    <property type="molecule type" value="Genomic_DNA"/>
</dbReference>
<keyword evidence="3" id="KW-0479">Metal-binding</keyword>
<evidence type="ECO:0000256" key="1">
    <source>
        <dbReference type="ARBA" id="ARBA00001973"/>
    </source>
</evidence>
<dbReference type="InterPro" id="IPR050316">
    <property type="entry name" value="Tyrosinase/Hemocyanin"/>
</dbReference>
<comment type="cofactor">
    <cofactor evidence="1">
        <name>Cu(2+)</name>
        <dbReference type="ChEBI" id="CHEBI:29036"/>
    </cofactor>
</comment>
<dbReference type="RefSeq" id="WP_201957633.1">
    <property type="nucleotide sequence ID" value="NZ_JAERRJ010000020.1"/>
</dbReference>
<evidence type="ECO:0000256" key="6">
    <source>
        <dbReference type="SAM" id="MobiDB-lite"/>
    </source>
</evidence>
<dbReference type="PROSITE" id="PS51782">
    <property type="entry name" value="LYSM"/>
    <property type="match status" value="4"/>
</dbReference>
<dbReference type="PROSITE" id="PS00497">
    <property type="entry name" value="TYROSINASE_1"/>
    <property type="match status" value="1"/>
</dbReference>
<dbReference type="SUPFAM" id="SSF54106">
    <property type="entry name" value="LysM domain"/>
    <property type="match status" value="4"/>
</dbReference>
<evidence type="ECO:0000313" key="9">
    <source>
        <dbReference type="Proteomes" id="UP000602198"/>
    </source>
</evidence>
<keyword evidence="9" id="KW-1185">Reference proteome</keyword>
<feature type="region of interest" description="Disordered" evidence="6">
    <location>
        <begin position="650"/>
        <end position="670"/>
    </location>
</feature>
<dbReference type="Gene3D" id="1.10.1280.10">
    <property type="entry name" value="Di-copper center containing domain from catechol oxidase"/>
    <property type="match status" value="2"/>
</dbReference>
<dbReference type="Pfam" id="PF01476">
    <property type="entry name" value="LysM"/>
    <property type="match status" value="4"/>
</dbReference>
<evidence type="ECO:0000256" key="4">
    <source>
        <dbReference type="ARBA" id="ARBA00023002"/>
    </source>
</evidence>
<feature type="domain" description="LysM" evidence="7">
    <location>
        <begin position="110"/>
        <end position="155"/>
    </location>
</feature>
<evidence type="ECO:0000256" key="2">
    <source>
        <dbReference type="ARBA" id="ARBA00009928"/>
    </source>
</evidence>
<feature type="domain" description="LysM" evidence="7">
    <location>
        <begin position="56"/>
        <end position="101"/>
    </location>
</feature>
<dbReference type="PANTHER" id="PTHR11474">
    <property type="entry name" value="TYROSINASE FAMILY MEMBER"/>
    <property type="match status" value="1"/>
</dbReference>
<dbReference type="Pfam" id="PF25271">
    <property type="entry name" value="DUF7868"/>
    <property type="match status" value="1"/>
</dbReference>
<dbReference type="Pfam" id="PF12142">
    <property type="entry name" value="PPO1_DWL"/>
    <property type="match status" value="1"/>
</dbReference>
<dbReference type="InterPro" id="IPR036779">
    <property type="entry name" value="LysM_dom_sf"/>
</dbReference>
<reference evidence="8 9" key="1">
    <citation type="submission" date="2021-01" db="EMBL/GenBank/DDBJ databases">
        <title>WGS of actinomycetes isolated from Thailand.</title>
        <authorList>
            <person name="Thawai C."/>
        </authorList>
    </citation>
    <scope>NUCLEOTIDE SEQUENCE [LARGE SCALE GENOMIC DNA]</scope>
    <source>
        <strain evidence="8 9">LPG 2</strain>
    </source>
</reference>
<feature type="domain" description="LysM" evidence="7">
    <location>
        <begin position="2"/>
        <end position="47"/>
    </location>
</feature>
<dbReference type="PANTHER" id="PTHR11474:SF76">
    <property type="entry name" value="SHKT DOMAIN-CONTAINING PROTEIN"/>
    <property type="match status" value="1"/>
</dbReference>
<comment type="similarity">
    <text evidence="2">Belongs to the tyrosinase family.</text>
</comment>
<name>A0ABS1MHS4_9NOCA</name>
<keyword evidence="5" id="KW-0186">Copper</keyword>
<dbReference type="InterPro" id="IPR008922">
    <property type="entry name" value="Di-copper_centre_dom_sf"/>
</dbReference>
<evidence type="ECO:0000256" key="3">
    <source>
        <dbReference type="ARBA" id="ARBA00022723"/>
    </source>
</evidence>
<accession>A0ABS1MHS4</accession>
<comment type="caution">
    <text evidence="8">The sequence shown here is derived from an EMBL/GenBank/DDBJ whole genome shotgun (WGS) entry which is preliminary data.</text>
</comment>
<dbReference type="InterPro" id="IPR018392">
    <property type="entry name" value="LysM"/>
</dbReference>
<dbReference type="SMART" id="SM00257">
    <property type="entry name" value="LysM"/>
    <property type="match status" value="4"/>
</dbReference>
<dbReference type="Proteomes" id="UP000602198">
    <property type="component" value="Unassembled WGS sequence"/>
</dbReference>